<evidence type="ECO:0000256" key="1">
    <source>
        <dbReference type="SAM" id="MobiDB-lite"/>
    </source>
</evidence>
<name>A0A511T1L8_MYXFU</name>
<reference evidence="2 3" key="1">
    <citation type="submission" date="2019-07" db="EMBL/GenBank/DDBJ databases">
        <title>Whole genome shotgun sequence of Myxococcus fulvus NBRC 100333.</title>
        <authorList>
            <person name="Hosoyama A."/>
            <person name="Uohara A."/>
            <person name="Ohji S."/>
            <person name="Ichikawa N."/>
        </authorList>
    </citation>
    <scope>NUCLEOTIDE SEQUENCE [LARGE SCALE GENOMIC DNA]</scope>
    <source>
        <strain evidence="2 3">NBRC 100333</strain>
    </source>
</reference>
<organism evidence="2 3">
    <name type="scientific">Myxococcus fulvus</name>
    <dbReference type="NCBI Taxonomy" id="33"/>
    <lineage>
        <taxon>Bacteria</taxon>
        <taxon>Pseudomonadati</taxon>
        <taxon>Myxococcota</taxon>
        <taxon>Myxococcia</taxon>
        <taxon>Myxococcales</taxon>
        <taxon>Cystobacterineae</taxon>
        <taxon>Myxococcaceae</taxon>
        <taxon>Myxococcus</taxon>
    </lineage>
</organism>
<dbReference type="EMBL" id="BJXR01000025">
    <property type="protein sequence ID" value="GEN07513.1"/>
    <property type="molecule type" value="Genomic_DNA"/>
</dbReference>
<dbReference type="Proteomes" id="UP000321514">
    <property type="component" value="Unassembled WGS sequence"/>
</dbReference>
<protein>
    <submittedName>
        <fullName evidence="2">Uncharacterized protein</fullName>
    </submittedName>
</protein>
<evidence type="ECO:0000313" key="3">
    <source>
        <dbReference type="Proteomes" id="UP000321514"/>
    </source>
</evidence>
<dbReference type="AlphaFoldDB" id="A0A511T1L8"/>
<feature type="compositionally biased region" description="Basic and acidic residues" evidence="1">
    <location>
        <begin position="25"/>
        <end position="38"/>
    </location>
</feature>
<accession>A0A511T1L8</accession>
<evidence type="ECO:0000313" key="2">
    <source>
        <dbReference type="EMBL" id="GEN07513.1"/>
    </source>
</evidence>
<gene>
    <name evidence="2" type="ORF">MFU01_25500</name>
</gene>
<sequence>MRRLVSDSSRGNCFRRATNCARMLSREDHTSRGCRDNSDAELGPAGETDRERAGCPSKLVEAPPARNLT</sequence>
<comment type="caution">
    <text evidence="2">The sequence shown here is derived from an EMBL/GenBank/DDBJ whole genome shotgun (WGS) entry which is preliminary data.</text>
</comment>
<proteinExistence type="predicted"/>
<feature type="region of interest" description="Disordered" evidence="1">
    <location>
        <begin position="25"/>
        <end position="69"/>
    </location>
</feature>